<evidence type="ECO:0000313" key="2">
    <source>
        <dbReference type="Proteomes" id="UP000009168"/>
    </source>
</evidence>
<proteinExistence type="predicted"/>
<evidence type="ECO:0000313" key="1">
    <source>
        <dbReference type="EMBL" id="EAR94977.2"/>
    </source>
</evidence>
<dbReference type="AlphaFoldDB" id="I7M7N5"/>
<organism evidence="1 2">
    <name type="scientific">Tetrahymena thermophila (strain SB210)</name>
    <dbReference type="NCBI Taxonomy" id="312017"/>
    <lineage>
        <taxon>Eukaryota</taxon>
        <taxon>Sar</taxon>
        <taxon>Alveolata</taxon>
        <taxon>Ciliophora</taxon>
        <taxon>Intramacronucleata</taxon>
        <taxon>Oligohymenophorea</taxon>
        <taxon>Hymenostomatida</taxon>
        <taxon>Tetrahymenina</taxon>
        <taxon>Tetrahymenidae</taxon>
        <taxon>Tetrahymena</taxon>
    </lineage>
</organism>
<name>I7M7N5_TETTS</name>
<reference evidence="2" key="1">
    <citation type="journal article" date="2006" name="PLoS Biol.">
        <title>Macronuclear genome sequence of the ciliate Tetrahymena thermophila, a model eukaryote.</title>
        <authorList>
            <person name="Eisen J.A."/>
            <person name="Coyne R.S."/>
            <person name="Wu M."/>
            <person name="Wu D."/>
            <person name="Thiagarajan M."/>
            <person name="Wortman J.R."/>
            <person name="Badger J.H."/>
            <person name="Ren Q."/>
            <person name="Amedeo P."/>
            <person name="Jones K.M."/>
            <person name="Tallon L.J."/>
            <person name="Delcher A.L."/>
            <person name="Salzberg S.L."/>
            <person name="Silva J.C."/>
            <person name="Haas B.J."/>
            <person name="Majoros W.H."/>
            <person name="Farzad M."/>
            <person name="Carlton J.M."/>
            <person name="Smith R.K. Jr."/>
            <person name="Garg J."/>
            <person name="Pearlman R.E."/>
            <person name="Karrer K.M."/>
            <person name="Sun L."/>
            <person name="Manning G."/>
            <person name="Elde N.C."/>
            <person name="Turkewitz A.P."/>
            <person name="Asai D.J."/>
            <person name="Wilkes D.E."/>
            <person name="Wang Y."/>
            <person name="Cai H."/>
            <person name="Collins K."/>
            <person name="Stewart B.A."/>
            <person name="Lee S.R."/>
            <person name="Wilamowska K."/>
            <person name="Weinberg Z."/>
            <person name="Ruzzo W.L."/>
            <person name="Wloga D."/>
            <person name="Gaertig J."/>
            <person name="Frankel J."/>
            <person name="Tsao C.-C."/>
            <person name="Gorovsky M.A."/>
            <person name="Keeling P.J."/>
            <person name="Waller R.F."/>
            <person name="Patron N.J."/>
            <person name="Cherry J.M."/>
            <person name="Stover N.A."/>
            <person name="Krieger C.J."/>
            <person name="del Toro C."/>
            <person name="Ryder H.F."/>
            <person name="Williamson S.C."/>
            <person name="Barbeau R.A."/>
            <person name="Hamilton E.P."/>
            <person name="Orias E."/>
        </authorList>
    </citation>
    <scope>NUCLEOTIDE SEQUENCE [LARGE SCALE GENOMIC DNA]</scope>
    <source>
        <strain evidence="2">SB210</strain>
    </source>
</reference>
<protein>
    <submittedName>
        <fullName evidence="1">Uncharacterized protein</fullName>
    </submittedName>
</protein>
<dbReference type="Proteomes" id="UP000009168">
    <property type="component" value="Unassembled WGS sequence"/>
</dbReference>
<gene>
    <name evidence="1" type="ORF">TTHERM_00510170</name>
</gene>
<dbReference type="InParanoid" id="I7M7N5"/>
<dbReference type="EMBL" id="GG662708">
    <property type="protein sequence ID" value="EAR94977.2"/>
    <property type="molecule type" value="Genomic_DNA"/>
</dbReference>
<dbReference type="GeneID" id="7844243"/>
<accession>I7M7N5</accession>
<dbReference type="RefSeq" id="XP_001015222.2">
    <property type="nucleotide sequence ID" value="XM_001015222.2"/>
</dbReference>
<keyword evidence="2" id="KW-1185">Reference proteome</keyword>
<dbReference type="KEGG" id="tet:TTHERM_00510170"/>
<sequence>MRFFAKGRDRYPGGFLFYWQINSRLNPNKYLKNDQMIQENLFYSIEDISNEFYLHCKEYQLSIQF</sequence>